<sequence>MMRCFSLGYKKYDVFVNNCFLYYGEYEGKNYITCPVCGERCFKEAHVQQNQYIPRKSLWYLPITHRLKRLYMCRKTAEHMTWHLTCGGESEKIVHPASAEAWKHFDCTYLDFASDPRNVRLGLCTDGFTPFGHTAAP</sequence>
<dbReference type="AlphaFoldDB" id="A0AAV5JR75"/>
<dbReference type="PANTHER" id="PTHR10775:SF185">
    <property type="entry name" value="OS08G0208400 PROTEIN"/>
    <property type="match status" value="1"/>
</dbReference>
<proteinExistence type="predicted"/>
<organism evidence="1 2">
    <name type="scientific">Rubroshorea leprosula</name>
    <dbReference type="NCBI Taxonomy" id="152421"/>
    <lineage>
        <taxon>Eukaryota</taxon>
        <taxon>Viridiplantae</taxon>
        <taxon>Streptophyta</taxon>
        <taxon>Embryophyta</taxon>
        <taxon>Tracheophyta</taxon>
        <taxon>Spermatophyta</taxon>
        <taxon>Magnoliopsida</taxon>
        <taxon>eudicotyledons</taxon>
        <taxon>Gunneridae</taxon>
        <taxon>Pentapetalae</taxon>
        <taxon>rosids</taxon>
        <taxon>malvids</taxon>
        <taxon>Malvales</taxon>
        <taxon>Dipterocarpaceae</taxon>
        <taxon>Rubroshorea</taxon>
    </lineage>
</organism>
<comment type="caution">
    <text evidence="1">The sequence shown here is derived from an EMBL/GenBank/DDBJ whole genome shotgun (WGS) entry which is preliminary data.</text>
</comment>
<dbReference type="InterPro" id="IPR004242">
    <property type="entry name" value="Transposase_21"/>
</dbReference>
<accession>A0AAV5JR75</accession>
<dbReference type="Proteomes" id="UP001054252">
    <property type="component" value="Unassembled WGS sequence"/>
</dbReference>
<evidence type="ECO:0000313" key="2">
    <source>
        <dbReference type="Proteomes" id="UP001054252"/>
    </source>
</evidence>
<dbReference type="EMBL" id="BPVZ01000038">
    <property type="protein sequence ID" value="GKV13421.1"/>
    <property type="molecule type" value="Genomic_DNA"/>
</dbReference>
<dbReference type="PANTHER" id="PTHR10775">
    <property type="entry name" value="OS08G0208400 PROTEIN"/>
    <property type="match status" value="1"/>
</dbReference>
<gene>
    <name evidence="1" type="ORF">SLEP1_g24428</name>
</gene>
<name>A0AAV5JR75_9ROSI</name>
<dbReference type="Pfam" id="PF02992">
    <property type="entry name" value="Transposase_21"/>
    <property type="match status" value="1"/>
</dbReference>
<keyword evidence="2" id="KW-1185">Reference proteome</keyword>
<evidence type="ECO:0000313" key="1">
    <source>
        <dbReference type="EMBL" id="GKV13421.1"/>
    </source>
</evidence>
<reference evidence="1 2" key="1">
    <citation type="journal article" date="2021" name="Commun. Biol.">
        <title>The genome of Shorea leprosula (Dipterocarpaceae) highlights the ecological relevance of drought in aseasonal tropical rainforests.</title>
        <authorList>
            <person name="Ng K.K.S."/>
            <person name="Kobayashi M.J."/>
            <person name="Fawcett J.A."/>
            <person name="Hatakeyama M."/>
            <person name="Paape T."/>
            <person name="Ng C.H."/>
            <person name="Ang C.C."/>
            <person name="Tnah L.H."/>
            <person name="Lee C.T."/>
            <person name="Nishiyama T."/>
            <person name="Sese J."/>
            <person name="O'Brien M.J."/>
            <person name="Copetti D."/>
            <person name="Mohd Noor M.I."/>
            <person name="Ong R.C."/>
            <person name="Putra M."/>
            <person name="Sireger I.Z."/>
            <person name="Indrioko S."/>
            <person name="Kosugi Y."/>
            <person name="Izuno A."/>
            <person name="Isagi Y."/>
            <person name="Lee S.L."/>
            <person name="Shimizu K.K."/>
        </authorList>
    </citation>
    <scope>NUCLEOTIDE SEQUENCE [LARGE SCALE GENOMIC DNA]</scope>
    <source>
        <strain evidence="1">214</strain>
    </source>
</reference>
<protein>
    <submittedName>
        <fullName evidence="1">Uncharacterized protein</fullName>
    </submittedName>
</protein>